<keyword evidence="3" id="KW-1185">Reference proteome</keyword>
<gene>
    <name evidence="2" type="ORF">PHISCL_10546</name>
</gene>
<name>A0A3A2Z732_9EURO</name>
<evidence type="ECO:0008006" key="4">
    <source>
        <dbReference type="Google" id="ProtNLM"/>
    </source>
</evidence>
<reference evidence="3" key="1">
    <citation type="submission" date="2017-02" db="EMBL/GenBank/DDBJ databases">
        <authorList>
            <person name="Tafer H."/>
            <person name="Lopandic K."/>
        </authorList>
    </citation>
    <scope>NUCLEOTIDE SEQUENCE [LARGE SCALE GENOMIC DNA]</scope>
    <source>
        <strain evidence="3">CBS 366.77</strain>
    </source>
</reference>
<evidence type="ECO:0000256" key="1">
    <source>
        <dbReference type="SAM" id="MobiDB-lite"/>
    </source>
</evidence>
<dbReference type="Proteomes" id="UP000266188">
    <property type="component" value="Unassembled WGS sequence"/>
</dbReference>
<dbReference type="OrthoDB" id="9970124at2759"/>
<comment type="caution">
    <text evidence="2">The sequence shown here is derived from an EMBL/GenBank/DDBJ whole genome shotgun (WGS) entry which is preliminary data.</text>
</comment>
<sequence length="110" mass="11991">MEKLQGNETVGMAELMTAQHSGMNFAGPVPAMMGQEDIPRASEAGVPPGTESATQAQPESHEHGVRMAMQLAPWIDQGDKSPLWMPDFETLESLSGTLWDYADPTPFEFL</sequence>
<accession>A0A3A2Z732</accession>
<evidence type="ECO:0000313" key="3">
    <source>
        <dbReference type="Proteomes" id="UP000266188"/>
    </source>
</evidence>
<organism evidence="2 3">
    <name type="scientific">Aspergillus sclerotialis</name>
    <dbReference type="NCBI Taxonomy" id="2070753"/>
    <lineage>
        <taxon>Eukaryota</taxon>
        <taxon>Fungi</taxon>
        <taxon>Dikarya</taxon>
        <taxon>Ascomycota</taxon>
        <taxon>Pezizomycotina</taxon>
        <taxon>Eurotiomycetes</taxon>
        <taxon>Eurotiomycetidae</taxon>
        <taxon>Eurotiales</taxon>
        <taxon>Aspergillaceae</taxon>
        <taxon>Aspergillus</taxon>
        <taxon>Aspergillus subgen. Polypaecilum</taxon>
    </lineage>
</organism>
<proteinExistence type="predicted"/>
<protein>
    <recommendedName>
        <fullName evidence="4">Transcription factor</fullName>
    </recommendedName>
</protein>
<dbReference type="AlphaFoldDB" id="A0A3A2Z732"/>
<evidence type="ECO:0000313" key="2">
    <source>
        <dbReference type="EMBL" id="RJE17117.1"/>
    </source>
</evidence>
<dbReference type="EMBL" id="MVGC01001589">
    <property type="protein sequence ID" value="RJE17117.1"/>
    <property type="molecule type" value="Genomic_DNA"/>
</dbReference>
<feature type="region of interest" description="Disordered" evidence="1">
    <location>
        <begin position="26"/>
        <end position="64"/>
    </location>
</feature>